<dbReference type="RefSeq" id="WP_063209004.1">
    <property type="nucleotide sequence ID" value="NZ_LUKD01000008.1"/>
</dbReference>
<evidence type="ECO:0000313" key="2">
    <source>
        <dbReference type="Proteomes" id="UP000075799"/>
    </source>
</evidence>
<dbReference type="AlphaFoldDB" id="A0A162FXQ5"/>
<proteinExistence type="predicted"/>
<protein>
    <submittedName>
        <fullName evidence="1">Uncharacterized protein</fullName>
    </submittedName>
</protein>
<dbReference type="Proteomes" id="UP000075799">
    <property type="component" value="Unassembled WGS sequence"/>
</dbReference>
<gene>
    <name evidence="1" type="ORF">AZI87_15670</name>
</gene>
<reference evidence="1 2" key="1">
    <citation type="submission" date="2016-03" db="EMBL/GenBank/DDBJ databases">
        <authorList>
            <person name="Ploux O."/>
        </authorList>
    </citation>
    <scope>NUCLEOTIDE SEQUENCE [LARGE SCALE GENOMIC DNA]</scope>
    <source>
        <strain evidence="1 2">EC13</strain>
    </source>
</reference>
<evidence type="ECO:0000313" key="1">
    <source>
        <dbReference type="EMBL" id="KYG62720.1"/>
    </source>
</evidence>
<dbReference type="EMBL" id="LUKD01000008">
    <property type="protein sequence ID" value="KYG62720.1"/>
    <property type="molecule type" value="Genomic_DNA"/>
</dbReference>
<organism evidence="1 2">
    <name type="scientific">Bdellovibrio bacteriovorus</name>
    <dbReference type="NCBI Taxonomy" id="959"/>
    <lineage>
        <taxon>Bacteria</taxon>
        <taxon>Pseudomonadati</taxon>
        <taxon>Bdellovibrionota</taxon>
        <taxon>Bdellovibrionia</taxon>
        <taxon>Bdellovibrionales</taxon>
        <taxon>Pseudobdellovibrionaceae</taxon>
        <taxon>Bdellovibrio</taxon>
    </lineage>
</organism>
<accession>A0A162FXQ5</accession>
<sequence length="160" mass="17745">MLGNIALFLILGLIWVGKNFTSVETTMRAPQSVVPAARAVYSLVSGTDDCPKQIEWIAECQGFTLNSLSAKAPLVQKFCHANKGPQTELEKLERGHKRILSEVTKSENLISKNQTVIFINNNSSASLSEEDTVIVDETGKFLWEHSQNGRGFSCLFTREQ</sequence>
<name>A0A162FXQ5_BDEBC</name>
<dbReference type="OrthoDB" id="5293150at2"/>
<comment type="caution">
    <text evidence="1">The sequence shown here is derived from an EMBL/GenBank/DDBJ whole genome shotgun (WGS) entry which is preliminary data.</text>
</comment>